<feature type="compositionally biased region" description="Low complexity" evidence="7">
    <location>
        <begin position="559"/>
        <end position="593"/>
    </location>
</feature>
<dbReference type="Proteomes" id="UP001280581">
    <property type="component" value="Unassembled WGS sequence"/>
</dbReference>
<evidence type="ECO:0000256" key="5">
    <source>
        <dbReference type="ARBA" id="ARBA00023163"/>
    </source>
</evidence>
<dbReference type="EMBL" id="WVTA01000011">
    <property type="protein sequence ID" value="KAK3203534.1"/>
    <property type="molecule type" value="Genomic_DNA"/>
</dbReference>
<reference evidence="8 9" key="1">
    <citation type="submission" date="2021-02" db="EMBL/GenBank/DDBJ databases">
        <title>Genome assembly of Pseudopithomyces chartarum.</title>
        <authorList>
            <person name="Jauregui R."/>
            <person name="Singh J."/>
            <person name="Voisey C."/>
        </authorList>
    </citation>
    <scope>NUCLEOTIDE SEQUENCE [LARGE SCALE GENOMIC DNA]</scope>
    <source>
        <strain evidence="8 9">AGR01</strain>
    </source>
</reference>
<dbReference type="GO" id="GO:0016251">
    <property type="term" value="F:RNA polymerase II general transcription initiation factor activity"/>
    <property type="evidence" value="ECO:0007669"/>
    <property type="project" value="TreeGrafter"/>
</dbReference>
<proteinExistence type="inferred from homology"/>
<feature type="compositionally biased region" description="Basic and acidic residues" evidence="7">
    <location>
        <begin position="436"/>
        <end position="451"/>
    </location>
</feature>
<keyword evidence="6" id="KW-0539">Nucleus</keyword>
<dbReference type="AlphaFoldDB" id="A0AAN6LTJ0"/>
<feature type="region of interest" description="Disordered" evidence="7">
    <location>
        <begin position="413"/>
        <end position="603"/>
    </location>
</feature>
<sequence length="672" mass="75105">MNGAPPSNAPAPAPAAPAASGPVKKRRAPKAASVLRPPQRPLKKVARTVTSLTQLNQRAVPNTPISIEQLRNEFIEAGANSYSLVVTRKDLKELRHHVMRLQSKDHVNIQSENQFTPPVRLHRRDRRAPPGGKNPEGEIKEEDLEEAKERERMEEEKDARRAKREIIQAQIAPTGVSKSKPFGRKTEQKYRPDDTPAAKKRQLLRYEETLPWFLEDDDTKQVWEGTFESEMSEKHVMLTMVDHQNIQLAPLERWYRFNPQTKAKSTDDAELKKMKKDSFFEMREKKKFKEEMEHEHLSRARGIRTRVGGGDDDEGRINKRRDDEDAPRVKREADADDIDFNVEEDFADDEEGLNGLFDADDETVKEAQEKLKRDQLAATAFDLRDEREIWAQEEREKKEAADKELEAELRKALVKREKNYDYAGSDDDYDSETDSETERQRAKEEEERKAAEQNGKAPESDKPASGTSSKGGSTPSGGISRPTDINNKKRPAPGSPNLSEASGNESTRKKHKKKHERNPDGTRKINPLRTGAASGSDSEMTDAGQSKKNKFKVRLGTTPGASPSASRAGSPAAQVNGSRAGSPAAPGAAPASSRDLRLPPPQGMSIQPLINLFRGRVDKSNMKTFIDLVRAVAEYDKGRQWLTPMPTLPSEEQILASMKSMKGGSANKAASS</sequence>
<feature type="region of interest" description="Disordered" evidence="7">
    <location>
        <begin position="175"/>
        <end position="195"/>
    </location>
</feature>
<dbReference type="GO" id="GO:0006367">
    <property type="term" value="P:transcription initiation at RNA polymerase II promoter"/>
    <property type="evidence" value="ECO:0007669"/>
    <property type="project" value="InterPro"/>
</dbReference>
<accession>A0AAN6LTJ0</accession>
<dbReference type="GO" id="GO:0001096">
    <property type="term" value="F:TFIIF-class transcription factor complex binding"/>
    <property type="evidence" value="ECO:0007669"/>
    <property type="project" value="TreeGrafter"/>
</dbReference>
<feature type="compositionally biased region" description="Polar residues" evidence="7">
    <location>
        <begin position="533"/>
        <end position="546"/>
    </location>
</feature>
<evidence type="ECO:0000256" key="1">
    <source>
        <dbReference type="ARBA" id="ARBA00004123"/>
    </source>
</evidence>
<keyword evidence="3" id="KW-0805">Transcription regulation</keyword>
<feature type="compositionally biased region" description="Acidic residues" evidence="7">
    <location>
        <begin position="424"/>
        <end position="435"/>
    </location>
</feature>
<feature type="compositionally biased region" description="Basic and acidic residues" evidence="7">
    <location>
        <begin position="147"/>
        <end position="157"/>
    </location>
</feature>
<dbReference type="GO" id="GO:0005674">
    <property type="term" value="C:transcription factor TFIIF complex"/>
    <property type="evidence" value="ECO:0007669"/>
    <property type="project" value="TreeGrafter"/>
</dbReference>
<feature type="region of interest" description="Disordered" evidence="7">
    <location>
        <begin position="1"/>
        <end position="45"/>
    </location>
</feature>
<protein>
    <recommendedName>
        <fullName evidence="10">Transcription initiation factor IIF subunit alpha</fullName>
    </recommendedName>
</protein>
<feature type="compositionally biased region" description="Low complexity" evidence="7">
    <location>
        <begin position="463"/>
        <end position="478"/>
    </location>
</feature>
<organism evidence="8 9">
    <name type="scientific">Pseudopithomyces chartarum</name>
    <dbReference type="NCBI Taxonomy" id="1892770"/>
    <lineage>
        <taxon>Eukaryota</taxon>
        <taxon>Fungi</taxon>
        <taxon>Dikarya</taxon>
        <taxon>Ascomycota</taxon>
        <taxon>Pezizomycotina</taxon>
        <taxon>Dothideomycetes</taxon>
        <taxon>Pleosporomycetidae</taxon>
        <taxon>Pleosporales</taxon>
        <taxon>Massarineae</taxon>
        <taxon>Didymosphaeriaceae</taxon>
        <taxon>Pseudopithomyces</taxon>
    </lineage>
</organism>
<evidence type="ECO:0000256" key="3">
    <source>
        <dbReference type="ARBA" id="ARBA00023015"/>
    </source>
</evidence>
<feature type="compositionally biased region" description="Basic and acidic residues" evidence="7">
    <location>
        <begin position="315"/>
        <end position="333"/>
    </location>
</feature>
<evidence type="ECO:0000313" key="8">
    <source>
        <dbReference type="EMBL" id="KAK3203534.1"/>
    </source>
</evidence>
<feature type="compositionally biased region" description="Basic and acidic residues" evidence="7">
    <location>
        <begin position="184"/>
        <end position="195"/>
    </location>
</feature>
<keyword evidence="4" id="KW-0238">DNA-binding</keyword>
<comment type="caution">
    <text evidence="8">The sequence shown here is derived from an EMBL/GenBank/DDBJ whole genome shotgun (WGS) entry which is preliminary data.</text>
</comment>
<comment type="similarity">
    <text evidence="2">Belongs to the TFIIF alpha subunit family.</text>
</comment>
<comment type="subcellular location">
    <subcellularLocation>
        <location evidence="1">Nucleus</location>
    </subcellularLocation>
</comment>
<dbReference type="InterPro" id="IPR008851">
    <property type="entry name" value="TFIIF-alpha"/>
</dbReference>
<evidence type="ECO:0000256" key="4">
    <source>
        <dbReference type="ARBA" id="ARBA00023125"/>
    </source>
</evidence>
<evidence type="ECO:0000256" key="2">
    <source>
        <dbReference type="ARBA" id="ARBA00005249"/>
    </source>
</evidence>
<dbReference type="GO" id="GO:0003677">
    <property type="term" value="F:DNA binding"/>
    <property type="evidence" value="ECO:0007669"/>
    <property type="project" value="UniProtKB-KW"/>
</dbReference>
<dbReference type="SUPFAM" id="SSF50916">
    <property type="entry name" value="Rap30/74 interaction domains"/>
    <property type="match status" value="1"/>
</dbReference>
<keyword evidence="5" id="KW-0804">Transcription</keyword>
<evidence type="ECO:0000256" key="7">
    <source>
        <dbReference type="SAM" id="MobiDB-lite"/>
    </source>
</evidence>
<feature type="compositionally biased region" description="Polar residues" evidence="7">
    <location>
        <begin position="496"/>
        <end position="505"/>
    </location>
</feature>
<dbReference type="GO" id="GO:0032968">
    <property type="term" value="P:positive regulation of transcription elongation by RNA polymerase II"/>
    <property type="evidence" value="ECO:0007669"/>
    <property type="project" value="InterPro"/>
</dbReference>
<evidence type="ECO:0000313" key="9">
    <source>
        <dbReference type="Proteomes" id="UP001280581"/>
    </source>
</evidence>
<evidence type="ECO:0008006" key="10">
    <source>
        <dbReference type="Google" id="ProtNLM"/>
    </source>
</evidence>
<feature type="region of interest" description="Disordered" evidence="7">
    <location>
        <begin position="290"/>
        <end position="355"/>
    </location>
</feature>
<name>A0AAN6LTJ0_9PLEO</name>
<dbReference type="PANTHER" id="PTHR13011">
    <property type="entry name" value="TFIIF-ALPHA"/>
    <property type="match status" value="1"/>
</dbReference>
<keyword evidence="9" id="KW-1185">Reference proteome</keyword>
<evidence type="ECO:0000256" key="6">
    <source>
        <dbReference type="ARBA" id="ARBA00023242"/>
    </source>
</evidence>
<gene>
    <name evidence="8" type="ORF">GRF29_112g1559244</name>
</gene>
<dbReference type="InterPro" id="IPR011039">
    <property type="entry name" value="TFIIF_interaction"/>
</dbReference>
<feature type="compositionally biased region" description="Acidic residues" evidence="7">
    <location>
        <begin position="334"/>
        <end position="355"/>
    </location>
</feature>
<dbReference type="PANTHER" id="PTHR13011:SF0">
    <property type="entry name" value="GENERAL TRANSCRIPTION FACTOR IIF SUBUNIT 1"/>
    <property type="match status" value="1"/>
</dbReference>
<feature type="region of interest" description="Disordered" evidence="7">
    <location>
        <begin position="111"/>
        <end position="157"/>
    </location>
</feature>